<name>A0A4D5RY97_IXOSC</name>
<reference evidence="2" key="1">
    <citation type="submission" date="2019-04" db="EMBL/GenBank/DDBJ databases">
        <title>An insight into the mialome of Ixodes scapularis.</title>
        <authorList>
            <person name="Ribeiro J.M."/>
            <person name="Mather T.N."/>
            <person name="Karim S."/>
        </authorList>
    </citation>
    <scope>NUCLEOTIDE SEQUENCE</scope>
</reference>
<dbReference type="EMBL" id="GHJT01008048">
    <property type="protein sequence ID" value="MOY42019.1"/>
    <property type="molecule type" value="Transcribed_RNA"/>
</dbReference>
<keyword evidence="1" id="KW-1133">Transmembrane helix</keyword>
<evidence type="ECO:0000313" key="2">
    <source>
        <dbReference type="EMBL" id="MOY42019.1"/>
    </source>
</evidence>
<feature type="transmembrane region" description="Helical" evidence="1">
    <location>
        <begin position="7"/>
        <end position="27"/>
    </location>
</feature>
<proteinExistence type="predicted"/>
<keyword evidence="1" id="KW-0812">Transmembrane</keyword>
<protein>
    <submittedName>
        <fullName evidence="2">Uncharacterized protein</fullName>
    </submittedName>
</protein>
<sequence>MRTYEDPFYIMFFFFFVCASMLSSKIVDTGLGMKLHHQYALCEGQRWRAVTPTILRFGMLYIALYVLSTTSRCSHVRSEVSSCAFVGSGQPVRAG</sequence>
<organism evidence="2">
    <name type="scientific">Ixodes scapularis</name>
    <name type="common">Black-legged tick</name>
    <name type="synonym">Deer tick</name>
    <dbReference type="NCBI Taxonomy" id="6945"/>
    <lineage>
        <taxon>Eukaryota</taxon>
        <taxon>Metazoa</taxon>
        <taxon>Ecdysozoa</taxon>
        <taxon>Arthropoda</taxon>
        <taxon>Chelicerata</taxon>
        <taxon>Arachnida</taxon>
        <taxon>Acari</taxon>
        <taxon>Parasitiformes</taxon>
        <taxon>Ixodida</taxon>
        <taxon>Ixodoidea</taxon>
        <taxon>Ixodidae</taxon>
        <taxon>Ixodinae</taxon>
        <taxon>Ixodes</taxon>
    </lineage>
</organism>
<accession>A0A4D5RY97</accession>
<evidence type="ECO:0000256" key="1">
    <source>
        <dbReference type="SAM" id="Phobius"/>
    </source>
</evidence>
<dbReference type="AlphaFoldDB" id="A0A4D5RY97"/>
<keyword evidence="1" id="KW-0472">Membrane</keyword>
<feature type="transmembrane region" description="Helical" evidence="1">
    <location>
        <begin position="47"/>
        <end position="67"/>
    </location>
</feature>